<keyword evidence="3" id="KW-0436">Ligase</keyword>
<accession>A0A8H7KC61</accession>
<organism evidence="9 10">
    <name type="scientific">Bionectria ochroleuca</name>
    <name type="common">Gliocladium roseum</name>
    <dbReference type="NCBI Taxonomy" id="29856"/>
    <lineage>
        <taxon>Eukaryota</taxon>
        <taxon>Fungi</taxon>
        <taxon>Dikarya</taxon>
        <taxon>Ascomycota</taxon>
        <taxon>Pezizomycotina</taxon>
        <taxon>Sordariomycetes</taxon>
        <taxon>Hypocreomycetidae</taxon>
        <taxon>Hypocreales</taxon>
        <taxon>Bionectriaceae</taxon>
        <taxon>Clonostachys</taxon>
    </lineage>
</organism>
<evidence type="ECO:0000256" key="5">
    <source>
        <dbReference type="ARBA" id="ARBA00022737"/>
    </source>
</evidence>
<keyword evidence="5" id="KW-0677">Repeat</keyword>
<dbReference type="SUPFAM" id="SSF53901">
    <property type="entry name" value="Thiolase-like"/>
    <property type="match status" value="2"/>
</dbReference>
<dbReference type="InterPro" id="IPR000873">
    <property type="entry name" value="AMP-dep_synth/lig_dom"/>
</dbReference>
<evidence type="ECO:0000313" key="10">
    <source>
        <dbReference type="Proteomes" id="UP000616885"/>
    </source>
</evidence>
<evidence type="ECO:0008006" key="11">
    <source>
        <dbReference type="Google" id="ProtNLM"/>
    </source>
</evidence>
<dbReference type="Gene3D" id="3.30.70.3290">
    <property type="match status" value="1"/>
</dbReference>
<dbReference type="InterPro" id="IPR042099">
    <property type="entry name" value="ANL_N_sf"/>
</dbReference>
<feature type="compositionally biased region" description="Basic and acidic residues" evidence="6">
    <location>
        <begin position="16"/>
        <end position="28"/>
    </location>
</feature>
<feature type="domain" description="Ketosynthase family 3 (KS3)" evidence="8">
    <location>
        <begin position="47"/>
        <end position="430"/>
    </location>
</feature>
<dbReference type="PROSITE" id="PS00012">
    <property type="entry name" value="PHOSPHOPANTETHEINE"/>
    <property type="match status" value="1"/>
</dbReference>
<evidence type="ECO:0000259" key="8">
    <source>
        <dbReference type="PROSITE" id="PS52004"/>
    </source>
</evidence>
<dbReference type="GO" id="GO:0016874">
    <property type="term" value="F:ligase activity"/>
    <property type="evidence" value="ECO:0007669"/>
    <property type="project" value="UniProtKB-KW"/>
</dbReference>
<dbReference type="InterPro" id="IPR016036">
    <property type="entry name" value="Malonyl_transacylase_ACP-bd"/>
</dbReference>
<dbReference type="SUPFAM" id="SSF56801">
    <property type="entry name" value="Acetyl-CoA synthetase-like"/>
    <property type="match status" value="1"/>
</dbReference>
<dbReference type="GO" id="GO:0031177">
    <property type="term" value="F:phosphopantetheine binding"/>
    <property type="evidence" value="ECO:0007669"/>
    <property type="project" value="TreeGrafter"/>
</dbReference>
<dbReference type="SUPFAM" id="SSF52151">
    <property type="entry name" value="FabD/lysophospholipase-like"/>
    <property type="match status" value="1"/>
</dbReference>
<evidence type="ECO:0000313" key="9">
    <source>
        <dbReference type="EMBL" id="KAF9746268.1"/>
    </source>
</evidence>
<dbReference type="CDD" id="cd00833">
    <property type="entry name" value="PKS"/>
    <property type="match status" value="1"/>
</dbReference>
<dbReference type="Pfam" id="PF00550">
    <property type="entry name" value="PP-binding"/>
    <property type="match status" value="1"/>
</dbReference>
<dbReference type="InterPro" id="IPR009081">
    <property type="entry name" value="PP-bd_ACP"/>
</dbReference>
<reference evidence="9" key="1">
    <citation type="submission" date="2020-10" db="EMBL/GenBank/DDBJ databases">
        <title>High-Quality Genome Resource of Clonostachys rosea strain S41 by Oxford Nanopore Long-Read Sequencing.</title>
        <authorList>
            <person name="Wang H."/>
        </authorList>
    </citation>
    <scope>NUCLEOTIDE SEQUENCE</scope>
    <source>
        <strain evidence="9">S41</strain>
    </source>
</reference>
<dbReference type="GO" id="GO:0005737">
    <property type="term" value="C:cytoplasm"/>
    <property type="evidence" value="ECO:0007669"/>
    <property type="project" value="TreeGrafter"/>
</dbReference>
<dbReference type="Pfam" id="PF02801">
    <property type="entry name" value="Ketoacyl-synt_C"/>
    <property type="match status" value="1"/>
</dbReference>
<dbReference type="EMBL" id="JADCTT010000011">
    <property type="protein sequence ID" value="KAF9746268.1"/>
    <property type="molecule type" value="Genomic_DNA"/>
</dbReference>
<dbReference type="PANTHER" id="PTHR45527:SF1">
    <property type="entry name" value="FATTY ACID SYNTHASE"/>
    <property type="match status" value="1"/>
</dbReference>
<evidence type="ECO:0000256" key="2">
    <source>
        <dbReference type="ARBA" id="ARBA00022553"/>
    </source>
</evidence>
<dbReference type="SUPFAM" id="SSF47336">
    <property type="entry name" value="ACP-like"/>
    <property type="match status" value="1"/>
</dbReference>
<dbReference type="Pfam" id="PF00109">
    <property type="entry name" value="ketoacyl-synt"/>
    <property type="match status" value="1"/>
</dbReference>
<evidence type="ECO:0000256" key="1">
    <source>
        <dbReference type="ARBA" id="ARBA00022450"/>
    </source>
</evidence>
<dbReference type="SMART" id="SM00827">
    <property type="entry name" value="PKS_AT"/>
    <property type="match status" value="1"/>
</dbReference>
<dbReference type="CDD" id="cd19545">
    <property type="entry name" value="FUM14_C_NRPS-like"/>
    <property type="match status" value="1"/>
</dbReference>
<dbReference type="GO" id="GO:0044550">
    <property type="term" value="P:secondary metabolite biosynthetic process"/>
    <property type="evidence" value="ECO:0007669"/>
    <property type="project" value="TreeGrafter"/>
</dbReference>
<dbReference type="GO" id="GO:0043041">
    <property type="term" value="P:amino acid activation for nonribosomal peptide biosynthetic process"/>
    <property type="evidence" value="ECO:0007669"/>
    <property type="project" value="TreeGrafter"/>
</dbReference>
<dbReference type="PROSITE" id="PS52004">
    <property type="entry name" value="KS3_2"/>
    <property type="match status" value="1"/>
</dbReference>
<dbReference type="InterPro" id="IPR014043">
    <property type="entry name" value="Acyl_transferase_dom"/>
</dbReference>
<dbReference type="InterPro" id="IPR020845">
    <property type="entry name" value="AMP-binding_CS"/>
</dbReference>
<dbReference type="InterPro" id="IPR016035">
    <property type="entry name" value="Acyl_Trfase/lysoPLipase"/>
</dbReference>
<dbReference type="InterPro" id="IPR001227">
    <property type="entry name" value="Ac_transferase_dom_sf"/>
</dbReference>
<dbReference type="SUPFAM" id="SSF55048">
    <property type="entry name" value="Probable ACP-binding domain of malonyl-CoA ACP transacylase"/>
    <property type="match status" value="1"/>
</dbReference>
<keyword evidence="2" id="KW-0597">Phosphoprotein</keyword>
<name>A0A8H7KC61_BIOOC</name>
<keyword evidence="1" id="KW-0596">Phosphopantetheine</keyword>
<dbReference type="SMART" id="SM00825">
    <property type="entry name" value="PKS_KS"/>
    <property type="match status" value="1"/>
</dbReference>
<dbReference type="InterPro" id="IPR032821">
    <property type="entry name" value="PKS_assoc"/>
</dbReference>
<dbReference type="GO" id="GO:0016746">
    <property type="term" value="F:acyltransferase activity"/>
    <property type="evidence" value="ECO:0007669"/>
    <property type="project" value="InterPro"/>
</dbReference>
<dbReference type="Proteomes" id="UP000616885">
    <property type="component" value="Unassembled WGS sequence"/>
</dbReference>
<dbReference type="Gene3D" id="3.40.47.10">
    <property type="match status" value="1"/>
</dbReference>
<gene>
    <name evidence="9" type="ORF">IM811_003173</name>
</gene>
<sequence>MFRLLNLRPKTWGARASDESRKDSDDSKNGQQAPLDQYQEDCEGARLAPIAICGVALRLPGGISHPDELWDLLTSNLDARSFGLATRHARGNGTTPEPGMPDGLSLGQGKNALDASFFSDIPKSFANQPQGWEKVLEVARECLDDACENGSEGKSNARVLVATSRAQALGMAENLGQALKLDGESTDVISESSASFIALNEAFDSMSKGEAGSALVIGVNLFAGHDGTNALEKPDAIKNNNQINGSSRGEAISAVYIKSLREALVDGNPIRGVIRAIHKDDVDTGGMPGVSLEEAPEELIRKTYEKAGLDPSRTAYFETHGTGFLEKGNPEADSICRVFGENNISVGSAKSKLGNNEGAAGITSVIKALLSLERKVIPQSIRPDFAGQINSPRRLLVPSEPTPFPDGRAERVSINSLGSQGNNFHLILESFATTRTQLVIPEPADPELLLFSAETPSSLNRQIRTHYDFYEASRARGADIAYTRAMRREALRHRAFSILHEGEFLSTSSSIESRAQPRSLVLVFSGQGAQWAGMGKELIQTNTEFRADIETMDEILGNLKKPPAWKILEEIQKGAEDPGNQIGHPELSPPICTAFQIALFRWLQRLGVRAEAAIGHSGGEVSAAYAAGYLSMEHAMAVAYYYGGVATGNGSDGDMAAVSLGSSEMHGFLRDGVVIGCENSPASTTLSGDRKVLDEILSSIKKERPDVSARRLNVNMAYHSHQMSPVTERFLENLLIEGVCFSRPQDERGLAFISSIQGQVVDHPEFLGPDYWATNLNSRVCFSTAIKKYLKNRGECLFLEVGPHSTLGVPLRQICESEDVPYNYVPSQKRNTNSQITFLSAVGRLWQESAVANLAPLFSHGKAIPGLPSYPWDYGHTGNDTDDSSRMKRAFSNLNEMAPKERRERLISIFREGASDELAGDEVPTTEAEMVLRVLWRRVLQGIITTRASAIGKKHNFLLLGGDSLVTIELVTLASRFGIHMVPADVVRHPRLSEMAAIASIDDDHVEVDVKPFSMLGPQDPEETKEKVRTECGLLEDQEIQDVYPCTTLQEGFMALGVKQPGSYIHRWVYKLPNSLNLARFKEAWEKVMQNCDSLRSRIVLVENKALQVVIKNDIAWEHPATGVSLSTHVRNITNTVRMSYGDRLNRFGIVQQDDGELYFLWTIHHAAFDGLTMKIILDALYHAYHGHDLEPVQPYANFIQYIQSIDTEDASNYWRNELEGASKAQFPASHLPAKSANSALVMKSTMPFQNLTKPSSTAGTILRAAWSVVLAKYCGTKDVCFGTTVSGRQAPISGLNEIPGPMIATVPVRIQIDNTKLVSVFLREVQSQSAEMARYEQFGLQNISKLSQDAQDACDFAHLMVIQPMHHLDSIAITAEDNVLISGREERALSEEAMKTYFNYPLVVQLRVGEGQVEIDFTYYPDVISEVQLEALSHHFKRAVDEILLPEDKTLGEISISGPWDVQFAHLSNSREEPEIIESCAHELVETHAKTRPEALAIDAWDMKLTYKELNKKANRLAHYLVKTYEVQSDEFIPVCFEKSAWFFVSILAINKAGCAWVPLDPSHPFERQRQVVSQTEARFVLASALTADMCSAVIEQVVEVGHTLDKKLQKRQPKANGVCKVSPENAAYVLFTSGSTGTPKGIVIEHRGLCTSLTAIVKRLGMQPDARALQFASYVFDFSVCEIMMSWVAGACICVPPDAVRMNGLDLFINEMKIDWLFLTPSSVRILTPERVPGVGMLFLAGESVTRDILDNWAGRVRLFNGWGPAETCVVDTLHEYSSAAESPMKVGYPVGEIVGLLIPTILAN</sequence>
<keyword evidence="4" id="KW-0808">Transferase</keyword>
<dbReference type="Gene3D" id="3.30.559.30">
    <property type="entry name" value="Nonribosomal peptide synthetase, condensation domain"/>
    <property type="match status" value="1"/>
</dbReference>
<dbReference type="Gene3D" id="3.40.50.12780">
    <property type="entry name" value="N-terminal domain of ligase-like"/>
    <property type="match status" value="1"/>
</dbReference>
<dbReference type="InterPro" id="IPR014031">
    <property type="entry name" value="Ketoacyl_synth_C"/>
</dbReference>
<evidence type="ECO:0000256" key="6">
    <source>
        <dbReference type="SAM" id="MobiDB-lite"/>
    </source>
</evidence>
<evidence type="ECO:0000256" key="3">
    <source>
        <dbReference type="ARBA" id="ARBA00022598"/>
    </source>
</evidence>
<dbReference type="Gene3D" id="3.40.366.10">
    <property type="entry name" value="Malonyl-Coenzyme A Acyl Carrier Protein, domain 2"/>
    <property type="match status" value="1"/>
</dbReference>
<dbReference type="FunFam" id="3.40.50.980:FF:000001">
    <property type="entry name" value="Non-ribosomal peptide synthetase"/>
    <property type="match status" value="1"/>
</dbReference>
<dbReference type="Pfam" id="PF00698">
    <property type="entry name" value="Acyl_transf_1"/>
    <property type="match status" value="1"/>
</dbReference>
<dbReference type="Pfam" id="PF16197">
    <property type="entry name" value="KAsynt_C_assoc"/>
    <property type="match status" value="1"/>
</dbReference>
<dbReference type="InterPro" id="IPR036736">
    <property type="entry name" value="ACP-like_sf"/>
</dbReference>
<evidence type="ECO:0000256" key="4">
    <source>
        <dbReference type="ARBA" id="ARBA00022679"/>
    </source>
</evidence>
<feature type="domain" description="Carrier" evidence="7">
    <location>
        <begin position="923"/>
        <end position="1003"/>
    </location>
</feature>
<dbReference type="PROSITE" id="PS50075">
    <property type="entry name" value="CARRIER"/>
    <property type="match status" value="1"/>
</dbReference>
<dbReference type="Gene3D" id="1.10.1200.10">
    <property type="entry name" value="ACP-like"/>
    <property type="match status" value="1"/>
</dbReference>
<dbReference type="InterPro" id="IPR001242">
    <property type="entry name" value="Condensation_dom"/>
</dbReference>
<dbReference type="InterPro" id="IPR014030">
    <property type="entry name" value="Ketoacyl_synth_N"/>
</dbReference>
<dbReference type="SUPFAM" id="SSF52777">
    <property type="entry name" value="CoA-dependent acyltransferases"/>
    <property type="match status" value="2"/>
</dbReference>
<evidence type="ECO:0000259" key="7">
    <source>
        <dbReference type="PROSITE" id="PS50075"/>
    </source>
</evidence>
<dbReference type="Pfam" id="PF00501">
    <property type="entry name" value="AMP-binding"/>
    <property type="match status" value="1"/>
</dbReference>
<dbReference type="InterPro" id="IPR020841">
    <property type="entry name" value="PKS_Beta-ketoAc_synthase_dom"/>
</dbReference>
<dbReference type="PROSITE" id="PS00455">
    <property type="entry name" value="AMP_BINDING"/>
    <property type="match status" value="1"/>
</dbReference>
<proteinExistence type="predicted"/>
<feature type="region of interest" description="Disordered" evidence="6">
    <location>
        <begin position="13"/>
        <end position="33"/>
    </location>
</feature>
<protein>
    <recommendedName>
        <fullName evidence="11">Carrier domain-containing protein</fullName>
    </recommendedName>
</protein>
<dbReference type="Pfam" id="PF00668">
    <property type="entry name" value="Condensation"/>
    <property type="match status" value="1"/>
</dbReference>
<dbReference type="InterPro" id="IPR006162">
    <property type="entry name" value="Ppantetheine_attach_site"/>
</dbReference>
<dbReference type="PANTHER" id="PTHR45527">
    <property type="entry name" value="NONRIBOSOMAL PEPTIDE SYNTHETASE"/>
    <property type="match status" value="1"/>
</dbReference>
<comment type="caution">
    <text evidence="9">The sequence shown here is derived from an EMBL/GenBank/DDBJ whole genome shotgun (WGS) entry which is preliminary data.</text>
</comment>
<dbReference type="InterPro" id="IPR016039">
    <property type="entry name" value="Thiolase-like"/>
</dbReference>
<dbReference type="InterPro" id="IPR023213">
    <property type="entry name" value="CAT-like_dom_sf"/>
</dbReference>
<dbReference type="Gene3D" id="3.30.559.10">
    <property type="entry name" value="Chloramphenicol acetyltransferase-like domain"/>
    <property type="match status" value="1"/>
</dbReference>